<dbReference type="Gene3D" id="3.30.2310.20">
    <property type="entry name" value="RelE-like"/>
    <property type="match status" value="1"/>
</dbReference>
<sequence length="107" mass="12508">MTKDKDKLYFRVEYDSGTKVVWGKAVERQLARLPAQICEKLQAWATDVRLIGIREARRRPGYHDEPLHGQRQGQRSVRLSRSYRAIYLEHESGTVLVEVIEVNKHGY</sequence>
<evidence type="ECO:0000313" key="1">
    <source>
        <dbReference type="EMBL" id="TWW09455.1"/>
    </source>
</evidence>
<reference evidence="1 2" key="1">
    <citation type="submission" date="2019-08" db="EMBL/GenBank/DDBJ databases">
        <title>100 year-old enigma solved: identification of Planctomyces bekefii, the type genus and species of the phylum Planctomycetes.</title>
        <authorList>
            <person name="Svetlana D.N."/>
            <person name="Overmann J."/>
        </authorList>
    </citation>
    <scope>NUCLEOTIDE SEQUENCE [LARGE SCALE GENOMIC DNA]</scope>
    <source>
        <strain evidence="1">Phe10_nw2017</strain>
    </source>
</reference>
<evidence type="ECO:0000313" key="2">
    <source>
        <dbReference type="Proteomes" id="UP000321083"/>
    </source>
</evidence>
<dbReference type="InterPro" id="IPR035093">
    <property type="entry name" value="RelE/ParE_toxin_dom_sf"/>
</dbReference>
<evidence type="ECO:0008006" key="3">
    <source>
        <dbReference type="Google" id="ProtNLM"/>
    </source>
</evidence>
<keyword evidence="2" id="KW-1185">Reference proteome</keyword>
<organism evidence="1 2">
    <name type="scientific">Planctomyces bekefii</name>
    <dbReference type="NCBI Taxonomy" id="1653850"/>
    <lineage>
        <taxon>Bacteria</taxon>
        <taxon>Pseudomonadati</taxon>
        <taxon>Planctomycetota</taxon>
        <taxon>Planctomycetia</taxon>
        <taxon>Planctomycetales</taxon>
        <taxon>Planctomycetaceae</taxon>
        <taxon>Planctomyces</taxon>
    </lineage>
</organism>
<comment type="caution">
    <text evidence="1">The sequence shown here is derived from an EMBL/GenBank/DDBJ whole genome shotgun (WGS) entry which is preliminary data.</text>
</comment>
<accession>A0A5C6M5M1</accession>
<protein>
    <recommendedName>
        <fullName evidence="3">Plasmid maintenance system killer protein</fullName>
    </recommendedName>
</protein>
<dbReference type="Proteomes" id="UP000321083">
    <property type="component" value="Unassembled WGS sequence"/>
</dbReference>
<name>A0A5C6M5M1_9PLAN</name>
<dbReference type="AlphaFoldDB" id="A0A5C6M5M1"/>
<dbReference type="EMBL" id="SRHE01000271">
    <property type="protein sequence ID" value="TWW09455.1"/>
    <property type="molecule type" value="Genomic_DNA"/>
</dbReference>
<reference evidence="1 2" key="2">
    <citation type="submission" date="2019-08" db="EMBL/GenBank/DDBJ databases">
        <authorList>
            <person name="Henke P."/>
        </authorList>
    </citation>
    <scope>NUCLEOTIDE SEQUENCE [LARGE SCALE GENOMIC DNA]</scope>
    <source>
        <strain evidence="1">Phe10_nw2017</strain>
    </source>
</reference>
<dbReference type="SUPFAM" id="SSF143011">
    <property type="entry name" value="RelE-like"/>
    <property type="match status" value="1"/>
</dbReference>
<gene>
    <name evidence="1" type="ORF">E3A20_14170</name>
</gene>
<proteinExistence type="predicted"/>